<protein>
    <submittedName>
        <fullName evidence="1">Uncharacterized protein</fullName>
    </submittedName>
</protein>
<dbReference type="AlphaFoldDB" id="A0A0F9V0D8"/>
<name>A0A0F9V0D8_9ZZZZ</name>
<organism evidence="1">
    <name type="scientific">marine sediment metagenome</name>
    <dbReference type="NCBI Taxonomy" id="412755"/>
    <lineage>
        <taxon>unclassified sequences</taxon>
        <taxon>metagenomes</taxon>
        <taxon>ecological metagenomes</taxon>
    </lineage>
</organism>
<gene>
    <name evidence="1" type="ORF">LCGC14_0543920</name>
</gene>
<evidence type="ECO:0000313" key="1">
    <source>
        <dbReference type="EMBL" id="KKN59293.1"/>
    </source>
</evidence>
<dbReference type="EMBL" id="LAZR01000732">
    <property type="protein sequence ID" value="KKN59293.1"/>
    <property type="molecule type" value="Genomic_DNA"/>
</dbReference>
<sequence>MRKCEYCEKEELCGVGKANTPVCEEHFEDYLKGKRLEIETALKRAGKMQ</sequence>
<comment type="caution">
    <text evidence="1">The sequence shown here is derived from an EMBL/GenBank/DDBJ whole genome shotgun (WGS) entry which is preliminary data.</text>
</comment>
<accession>A0A0F9V0D8</accession>
<proteinExistence type="predicted"/>
<reference evidence="1" key="1">
    <citation type="journal article" date="2015" name="Nature">
        <title>Complex archaea that bridge the gap between prokaryotes and eukaryotes.</title>
        <authorList>
            <person name="Spang A."/>
            <person name="Saw J.H."/>
            <person name="Jorgensen S.L."/>
            <person name="Zaremba-Niedzwiedzka K."/>
            <person name="Martijn J."/>
            <person name="Lind A.E."/>
            <person name="van Eijk R."/>
            <person name="Schleper C."/>
            <person name="Guy L."/>
            <person name="Ettema T.J."/>
        </authorList>
    </citation>
    <scope>NUCLEOTIDE SEQUENCE</scope>
</reference>